<proteinExistence type="predicted"/>
<dbReference type="PANTHER" id="PTHR13466">
    <property type="entry name" value="TEX2 PROTEIN-RELATED"/>
    <property type="match status" value="1"/>
</dbReference>
<dbReference type="SMART" id="SM00233">
    <property type="entry name" value="PH"/>
    <property type="match status" value="1"/>
</dbReference>
<evidence type="ECO:0000256" key="10">
    <source>
        <dbReference type="SAM" id="Phobius"/>
    </source>
</evidence>
<evidence type="ECO:0000256" key="2">
    <source>
        <dbReference type="ARBA" id="ARBA00022448"/>
    </source>
</evidence>
<name>A0A367JP77_RHIST</name>
<dbReference type="EMBL" id="PJQM01002958">
    <property type="protein sequence ID" value="RCH91669.1"/>
    <property type="molecule type" value="Genomic_DNA"/>
</dbReference>
<dbReference type="InterPro" id="IPR011993">
    <property type="entry name" value="PH-like_dom_sf"/>
</dbReference>
<dbReference type="GO" id="GO:1990456">
    <property type="term" value="P:mitochondrion-endoplasmic reticulum membrane tethering"/>
    <property type="evidence" value="ECO:0007669"/>
    <property type="project" value="TreeGrafter"/>
</dbReference>
<dbReference type="GO" id="GO:0005789">
    <property type="term" value="C:endoplasmic reticulum membrane"/>
    <property type="evidence" value="ECO:0007669"/>
    <property type="project" value="UniProtKB-SubCell"/>
</dbReference>
<feature type="region of interest" description="Disordered" evidence="9">
    <location>
        <begin position="383"/>
        <end position="442"/>
    </location>
</feature>
<dbReference type="GO" id="GO:0032865">
    <property type="term" value="C:ERMES complex"/>
    <property type="evidence" value="ECO:0007669"/>
    <property type="project" value="TreeGrafter"/>
</dbReference>
<evidence type="ECO:0000256" key="1">
    <source>
        <dbReference type="ARBA" id="ARBA00004586"/>
    </source>
</evidence>
<evidence type="ECO:0000256" key="8">
    <source>
        <dbReference type="ARBA" id="ARBA00023136"/>
    </source>
</evidence>
<evidence type="ECO:0000256" key="5">
    <source>
        <dbReference type="ARBA" id="ARBA00022989"/>
    </source>
</evidence>
<dbReference type="OrthoDB" id="26740at2759"/>
<keyword evidence="7" id="KW-0446">Lipid-binding</keyword>
<keyword evidence="14" id="KW-1185">Reference proteome</keyword>
<keyword evidence="5 10" id="KW-1133">Transmembrane helix</keyword>
<reference evidence="13 14" key="1">
    <citation type="journal article" date="2018" name="G3 (Bethesda)">
        <title>Phylogenetic and Phylogenomic Definition of Rhizopus Species.</title>
        <authorList>
            <person name="Gryganskyi A.P."/>
            <person name="Golan J."/>
            <person name="Dolatabadi S."/>
            <person name="Mondo S."/>
            <person name="Robb S."/>
            <person name="Idnurm A."/>
            <person name="Muszewska A."/>
            <person name="Steczkiewicz K."/>
            <person name="Masonjones S."/>
            <person name="Liao H.L."/>
            <person name="Gajdeczka M.T."/>
            <person name="Anike F."/>
            <person name="Vuek A."/>
            <person name="Anishchenko I.M."/>
            <person name="Voigt K."/>
            <person name="de Hoog G.S."/>
            <person name="Smith M.E."/>
            <person name="Heitman J."/>
            <person name="Vilgalys R."/>
            <person name="Stajich J.E."/>
        </authorList>
    </citation>
    <scope>NUCLEOTIDE SEQUENCE [LARGE SCALE GENOMIC DNA]</scope>
    <source>
        <strain evidence="13 14">LSU 92-RS-03</strain>
    </source>
</reference>
<dbReference type="SUPFAM" id="SSF50729">
    <property type="entry name" value="PH domain-like"/>
    <property type="match status" value="1"/>
</dbReference>
<evidence type="ECO:0000256" key="4">
    <source>
        <dbReference type="ARBA" id="ARBA00022824"/>
    </source>
</evidence>
<evidence type="ECO:0000256" key="7">
    <source>
        <dbReference type="ARBA" id="ARBA00023121"/>
    </source>
</evidence>
<dbReference type="STRING" id="4846.A0A367JP77"/>
<sequence length="559" mass="64672">MIVQFVFVYFLGGFTFLPLAFFIYSFLFQTDSKERAEEKEQENPSDYAIKQGWIQLTDHYEPKIPETNKNPRMSFAILKHSTLFCYDSEQMNKVIRILPIQDYTVSLYPENDSEHRHFIRSSVIRLDHLQTSLYLNCQRKIDKEDWYFGLLEAHRMLKDSPDEAQYVMMDSTHFDARALEELIFRVQSTPSQRETGWLNAILGRMFLGVYKTETFKDYLKAKINKKINRKRPNFLEEITISKIDLGQSVPALTDPKLTTLTAEGEVMVDALLDYHGGLTIHIQTVLHWAYSSRLKPIRVNLVLAVQLKRLTGRLVFKLKAPPTNRYWLAFYEMPEMEWKTTPVVADKQITLSIVTNAIESRIREVMAETFVLPNMDDTPFWPSNGKGGVFEKAEDRSEKTEIEPESEPEITTAIVQPEETQKSTLRKRGKQTEEDANSIKSSSSNFFRKLTNYLPSESPKKRHSFVHKAEEFLNNKKTGDSKEEGNILSPIQLSLVQPRLRASSFASDPEKPPLPPRRNSTPVPFYQDETSGRREEMTTPPTIPNRPRPKPPLPPRLKS</sequence>
<evidence type="ECO:0000256" key="3">
    <source>
        <dbReference type="ARBA" id="ARBA00022692"/>
    </source>
</evidence>
<dbReference type="Proteomes" id="UP000253551">
    <property type="component" value="Unassembled WGS sequence"/>
</dbReference>
<feature type="transmembrane region" description="Helical" evidence="10">
    <location>
        <begin position="6"/>
        <end position="27"/>
    </location>
</feature>
<gene>
    <name evidence="13" type="ORF">CU098_009085</name>
</gene>
<keyword evidence="6" id="KW-0445">Lipid transport</keyword>
<evidence type="ECO:0008006" key="15">
    <source>
        <dbReference type="Google" id="ProtNLM"/>
    </source>
</evidence>
<dbReference type="Pfam" id="PF26547">
    <property type="entry name" value="PDZD8_N"/>
    <property type="match status" value="1"/>
</dbReference>
<dbReference type="PROSITE" id="PS50003">
    <property type="entry name" value="PH_DOMAIN"/>
    <property type="match status" value="1"/>
</dbReference>
<comment type="subcellular location">
    <subcellularLocation>
        <location evidence="1">Endoplasmic reticulum membrane</location>
    </subcellularLocation>
</comment>
<accession>A0A367JP77</accession>
<dbReference type="PANTHER" id="PTHR13466:SF19">
    <property type="entry name" value="NUCLEUS-VACUOLE JUNCTION PROTEIN 2"/>
    <property type="match status" value="1"/>
</dbReference>
<evidence type="ECO:0000256" key="6">
    <source>
        <dbReference type="ARBA" id="ARBA00023055"/>
    </source>
</evidence>
<keyword evidence="8 10" id="KW-0472">Membrane</keyword>
<feature type="compositionally biased region" description="Pro residues" evidence="9">
    <location>
        <begin position="541"/>
        <end position="559"/>
    </location>
</feature>
<feature type="compositionally biased region" description="Basic and acidic residues" evidence="9">
    <location>
        <begin position="389"/>
        <end position="402"/>
    </location>
</feature>
<feature type="domain" description="PH" evidence="11">
    <location>
        <begin position="47"/>
        <end position="155"/>
    </location>
</feature>
<keyword evidence="2" id="KW-0813">Transport</keyword>
<protein>
    <recommendedName>
        <fullName evidence="15">SMP-LTD domain-containing protein</fullName>
    </recommendedName>
</protein>
<keyword evidence="4" id="KW-0256">Endoplasmic reticulum</keyword>
<evidence type="ECO:0000259" key="12">
    <source>
        <dbReference type="PROSITE" id="PS51847"/>
    </source>
</evidence>
<evidence type="ECO:0000259" key="11">
    <source>
        <dbReference type="PROSITE" id="PS50003"/>
    </source>
</evidence>
<evidence type="ECO:0000313" key="14">
    <source>
        <dbReference type="Proteomes" id="UP000253551"/>
    </source>
</evidence>
<dbReference type="InterPro" id="IPR031468">
    <property type="entry name" value="SMP_LBD"/>
</dbReference>
<keyword evidence="3 10" id="KW-0812">Transmembrane</keyword>
<dbReference type="InterPro" id="IPR001849">
    <property type="entry name" value="PH_domain"/>
</dbReference>
<dbReference type="CDD" id="cd21675">
    <property type="entry name" value="SMP_TEX2"/>
    <property type="match status" value="1"/>
</dbReference>
<feature type="domain" description="SMP-LTD" evidence="12">
    <location>
        <begin position="191"/>
        <end position="381"/>
    </location>
</feature>
<dbReference type="AlphaFoldDB" id="A0A367JP77"/>
<feature type="region of interest" description="Disordered" evidence="9">
    <location>
        <begin position="499"/>
        <end position="559"/>
    </location>
</feature>
<dbReference type="InterPro" id="IPR058801">
    <property type="entry name" value="PDZD8_N"/>
</dbReference>
<organism evidence="13 14">
    <name type="scientific">Rhizopus stolonifer</name>
    <name type="common">Rhizopus nigricans</name>
    <dbReference type="NCBI Taxonomy" id="4846"/>
    <lineage>
        <taxon>Eukaryota</taxon>
        <taxon>Fungi</taxon>
        <taxon>Fungi incertae sedis</taxon>
        <taxon>Mucoromycota</taxon>
        <taxon>Mucoromycotina</taxon>
        <taxon>Mucoromycetes</taxon>
        <taxon>Mucorales</taxon>
        <taxon>Mucorineae</taxon>
        <taxon>Rhizopodaceae</taxon>
        <taxon>Rhizopus</taxon>
    </lineage>
</organism>
<dbReference type="Gene3D" id="2.30.29.30">
    <property type="entry name" value="Pleckstrin-homology domain (PH domain)/Phosphotyrosine-binding domain (PTB)"/>
    <property type="match status" value="1"/>
</dbReference>
<evidence type="ECO:0000313" key="13">
    <source>
        <dbReference type="EMBL" id="RCH91669.1"/>
    </source>
</evidence>
<dbReference type="GO" id="GO:0015914">
    <property type="term" value="P:phospholipid transport"/>
    <property type="evidence" value="ECO:0007669"/>
    <property type="project" value="TreeGrafter"/>
</dbReference>
<evidence type="ECO:0000256" key="9">
    <source>
        <dbReference type="SAM" id="MobiDB-lite"/>
    </source>
</evidence>
<dbReference type="GO" id="GO:0008289">
    <property type="term" value="F:lipid binding"/>
    <property type="evidence" value="ECO:0007669"/>
    <property type="project" value="UniProtKB-KW"/>
</dbReference>
<comment type="caution">
    <text evidence="13">The sequence shown here is derived from an EMBL/GenBank/DDBJ whole genome shotgun (WGS) entry which is preliminary data.</text>
</comment>
<dbReference type="PROSITE" id="PS51847">
    <property type="entry name" value="SMP"/>
    <property type="match status" value="1"/>
</dbReference>